<organism evidence="2 3">
    <name type="scientific">Entamoeba nuttalli</name>
    <dbReference type="NCBI Taxonomy" id="412467"/>
    <lineage>
        <taxon>Eukaryota</taxon>
        <taxon>Amoebozoa</taxon>
        <taxon>Evosea</taxon>
        <taxon>Archamoebae</taxon>
        <taxon>Mastigamoebida</taxon>
        <taxon>Entamoebidae</taxon>
        <taxon>Entamoeba</taxon>
    </lineage>
</organism>
<dbReference type="Proteomes" id="UP001628156">
    <property type="component" value="Unassembled WGS sequence"/>
</dbReference>
<feature type="region of interest" description="Disordered" evidence="1">
    <location>
        <begin position="1"/>
        <end position="27"/>
    </location>
</feature>
<feature type="compositionally biased region" description="Low complexity" evidence="1">
    <location>
        <begin position="9"/>
        <end position="22"/>
    </location>
</feature>
<protein>
    <submittedName>
        <fullName evidence="2">Uncharacterized protein</fullName>
    </submittedName>
</protein>
<evidence type="ECO:0000313" key="2">
    <source>
        <dbReference type="EMBL" id="GAB1219512.1"/>
    </source>
</evidence>
<keyword evidence="3" id="KW-1185">Reference proteome</keyword>
<accession>A0ABQ0D9Z6</accession>
<dbReference type="EMBL" id="BAAFRS010000037">
    <property type="protein sequence ID" value="GAB1219512.1"/>
    <property type="molecule type" value="Genomic_DNA"/>
</dbReference>
<name>A0ABQ0D9Z6_9EUKA</name>
<proteinExistence type="predicted"/>
<reference evidence="2 3" key="1">
    <citation type="journal article" date="2019" name="PLoS Negl. Trop. Dis.">
        <title>Whole genome sequencing of Entamoeba nuttalli reveals mammalian host-related molecular signatures and a novel octapeptide-repeat surface protein.</title>
        <authorList>
            <person name="Tanaka M."/>
            <person name="Makiuchi T."/>
            <person name="Komiyama T."/>
            <person name="Shiina T."/>
            <person name="Osaki K."/>
            <person name="Tachibana H."/>
        </authorList>
    </citation>
    <scope>NUCLEOTIDE SEQUENCE [LARGE SCALE GENOMIC DNA]</scope>
    <source>
        <strain evidence="2 3">P19-061405</strain>
    </source>
</reference>
<sequence length="512" mass="58543">MSFFSSLWNRNTRQQPTPTTNPVIQQRQERSNKVMTSCYLDLHDSDTVNLLTLLKPMHQIDFLILINVHSSLIKDESIIKKIQLSHPHIHPPLCTFKKEIPRTLIFSKFNIIETIPCPKTPTIFARKTEFECQIIRVGIEEIYPSASIGFVVFNLDSKVNDKENIVEDYVPVTPFFIKQYELNLIGKLESTMNIPNYRRSAVLYFGNFHEPTVVDEPITLGTFDQSILDTIINNLIEHKETVIDGTSMIEQLEQHQIPVKKALGIIYSKCEEFITLRAAIIAEAVAISMSDYIHSSVRLLPYKDIARQYIDESVLGLNTACKLWGYYNEHIDKNEPQTAAYLNRINKSLSEMNLPIEIENTEINFAMFLTAIQRWLHLKMKSPILISLLSGKELRDITANDFLFTTEVCFPNFSSSKLKESQRINGNLLGLCYGNFLNHMGSLVESNSDCALTIQKDLHILNMTNFQSSDYTSKSPFASVQCLQYSLIPQSLQLPPSVDGLFVRFAIYPQIQ</sequence>
<comment type="caution">
    <text evidence="2">The sequence shown here is derived from an EMBL/GenBank/DDBJ whole genome shotgun (WGS) entry which is preliminary data.</text>
</comment>
<evidence type="ECO:0000313" key="3">
    <source>
        <dbReference type="Proteomes" id="UP001628156"/>
    </source>
</evidence>
<gene>
    <name evidence="2" type="ORF">ENUP19_0037G0025</name>
</gene>
<evidence type="ECO:0000256" key="1">
    <source>
        <dbReference type="SAM" id="MobiDB-lite"/>
    </source>
</evidence>